<dbReference type="RefSeq" id="WP_154366818.1">
    <property type="nucleotide sequence ID" value="NZ_WKJM01000001.1"/>
</dbReference>
<keyword evidence="3" id="KW-1003">Cell membrane</keyword>
<dbReference type="PANTHER" id="PTHR33452">
    <property type="entry name" value="OXIDOREDUCTASE CATD-RELATED"/>
    <property type="match status" value="1"/>
</dbReference>
<dbReference type="PANTHER" id="PTHR33452:SF1">
    <property type="entry name" value="INNER MEMBRANE PROTEIN YPHA-RELATED"/>
    <property type="match status" value="1"/>
</dbReference>
<dbReference type="GO" id="GO:0005886">
    <property type="term" value="C:plasma membrane"/>
    <property type="evidence" value="ECO:0007669"/>
    <property type="project" value="UniProtKB-SubCell"/>
</dbReference>
<keyword evidence="5 7" id="KW-1133">Transmembrane helix</keyword>
<evidence type="ECO:0000256" key="3">
    <source>
        <dbReference type="ARBA" id="ARBA00022475"/>
    </source>
</evidence>
<keyword evidence="9" id="KW-1185">Reference proteome</keyword>
<reference evidence="8 9" key="1">
    <citation type="submission" date="2019-11" db="EMBL/GenBank/DDBJ databases">
        <title>Novel species isolated from a subtropical stream in China.</title>
        <authorList>
            <person name="Lu H."/>
        </authorList>
    </citation>
    <scope>NUCLEOTIDE SEQUENCE [LARGE SCALE GENOMIC DNA]</scope>
    <source>
        <strain evidence="8 9">FT25W</strain>
    </source>
</reference>
<evidence type="ECO:0000313" key="9">
    <source>
        <dbReference type="Proteomes" id="UP000481037"/>
    </source>
</evidence>
<gene>
    <name evidence="8" type="ORF">GJ697_02360</name>
</gene>
<feature type="transmembrane region" description="Helical" evidence="7">
    <location>
        <begin position="21"/>
        <end position="39"/>
    </location>
</feature>
<name>A0A6L5QA42_9BURK</name>
<dbReference type="Proteomes" id="UP000481037">
    <property type="component" value="Unassembled WGS sequence"/>
</dbReference>
<evidence type="ECO:0000256" key="2">
    <source>
        <dbReference type="ARBA" id="ARBA00006679"/>
    </source>
</evidence>
<accession>A0A6L5QA42</accession>
<organism evidence="8 9">
    <name type="scientific">Duganella alba</name>
    <dbReference type="NCBI Taxonomy" id="2666081"/>
    <lineage>
        <taxon>Bacteria</taxon>
        <taxon>Pseudomonadati</taxon>
        <taxon>Pseudomonadota</taxon>
        <taxon>Betaproteobacteria</taxon>
        <taxon>Burkholderiales</taxon>
        <taxon>Oxalobacteraceae</taxon>
        <taxon>Telluria group</taxon>
        <taxon>Duganella</taxon>
    </lineage>
</organism>
<sequence>MKNLLVPFQALSRHDAVISDWAGGLVSLALRLYVGWQFFKAGMVKLSDWNATLTLFQYEYHVPLLSPHLAAWLGAGGELVFPVLLFIGLLGRPAALGLLFVNITAVLSYPELFKAECPAGINDHFYWGILLLVLAAFGSGRFSLDALLKRYGFSR</sequence>
<evidence type="ECO:0000313" key="8">
    <source>
        <dbReference type="EMBL" id="MRX06674.1"/>
    </source>
</evidence>
<dbReference type="AlphaFoldDB" id="A0A6L5QA42"/>
<dbReference type="InterPro" id="IPR051907">
    <property type="entry name" value="DoxX-like_oxidoreductase"/>
</dbReference>
<evidence type="ECO:0000256" key="1">
    <source>
        <dbReference type="ARBA" id="ARBA00004651"/>
    </source>
</evidence>
<comment type="similarity">
    <text evidence="2">Belongs to the DoxX family.</text>
</comment>
<comment type="caution">
    <text evidence="8">The sequence shown here is derived from an EMBL/GenBank/DDBJ whole genome shotgun (WGS) entry which is preliminary data.</text>
</comment>
<evidence type="ECO:0000256" key="6">
    <source>
        <dbReference type="ARBA" id="ARBA00023136"/>
    </source>
</evidence>
<dbReference type="EMBL" id="WKJM01000001">
    <property type="protein sequence ID" value="MRX06674.1"/>
    <property type="molecule type" value="Genomic_DNA"/>
</dbReference>
<dbReference type="Pfam" id="PF07681">
    <property type="entry name" value="DoxX"/>
    <property type="match status" value="1"/>
</dbReference>
<feature type="transmembrane region" description="Helical" evidence="7">
    <location>
        <begin position="69"/>
        <end position="87"/>
    </location>
</feature>
<evidence type="ECO:0000256" key="4">
    <source>
        <dbReference type="ARBA" id="ARBA00022692"/>
    </source>
</evidence>
<feature type="transmembrane region" description="Helical" evidence="7">
    <location>
        <begin position="94"/>
        <end position="113"/>
    </location>
</feature>
<evidence type="ECO:0000256" key="7">
    <source>
        <dbReference type="SAM" id="Phobius"/>
    </source>
</evidence>
<proteinExistence type="inferred from homology"/>
<protein>
    <submittedName>
        <fullName evidence="8">DoxX family membrane protein</fullName>
    </submittedName>
</protein>
<comment type="subcellular location">
    <subcellularLocation>
        <location evidence="1">Cell membrane</location>
        <topology evidence="1">Multi-pass membrane protein</topology>
    </subcellularLocation>
</comment>
<feature type="transmembrane region" description="Helical" evidence="7">
    <location>
        <begin position="125"/>
        <end position="148"/>
    </location>
</feature>
<dbReference type="InterPro" id="IPR032808">
    <property type="entry name" value="DoxX"/>
</dbReference>
<keyword evidence="6 7" id="KW-0472">Membrane</keyword>
<keyword evidence="4 7" id="KW-0812">Transmembrane</keyword>
<evidence type="ECO:0000256" key="5">
    <source>
        <dbReference type="ARBA" id="ARBA00022989"/>
    </source>
</evidence>